<dbReference type="InterPro" id="IPR052337">
    <property type="entry name" value="SAT4-like"/>
</dbReference>
<reference evidence="19" key="1">
    <citation type="submission" date="2021-12" db="EMBL/GenBank/DDBJ databases">
        <authorList>
            <person name="Zaccaron A."/>
            <person name="Stergiopoulos I."/>
        </authorList>
    </citation>
    <scope>NUCLEOTIDE SEQUENCE</scope>
    <source>
        <strain evidence="19">Race5_Kim</strain>
    </source>
</reference>
<evidence type="ECO:0000256" key="9">
    <source>
        <dbReference type="ARBA" id="ARBA00022989"/>
    </source>
</evidence>
<evidence type="ECO:0000256" key="12">
    <source>
        <dbReference type="ARBA" id="ARBA00023288"/>
    </source>
</evidence>
<keyword evidence="6" id="KW-0325">Glycoprotein</keyword>
<evidence type="ECO:0000256" key="11">
    <source>
        <dbReference type="ARBA" id="ARBA00023157"/>
    </source>
</evidence>
<feature type="domain" description="Rhodopsin" evidence="18">
    <location>
        <begin position="129"/>
        <end position="375"/>
    </location>
</feature>
<evidence type="ECO:0008006" key="21">
    <source>
        <dbReference type="Google" id="ProtNLM"/>
    </source>
</evidence>
<feature type="transmembrane region" description="Helical" evidence="15">
    <location>
        <begin position="140"/>
        <end position="163"/>
    </location>
</feature>
<feature type="transmembrane region" description="Helical" evidence="15">
    <location>
        <begin position="312"/>
        <end position="330"/>
    </location>
</feature>
<evidence type="ECO:0000256" key="13">
    <source>
        <dbReference type="ARBA" id="ARBA00038359"/>
    </source>
</evidence>
<comment type="subcellular location">
    <subcellularLocation>
        <location evidence="2">Membrane</location>
        <topology evidence="2">Lipid-anchor</topology>
        <topology evidence="2">GPI-anchor</topology>
    </subcellularLocation>
    <subcellularLocation>
        <location evidence="1">Membrane</location>
        <topology evidence="1">Multi-pass membrane protein</topology>
    </subcellularLocation>
    <subcellularLocation>
        <location evidence="3">Secreted</location>
    </subcellularLocation>
</comment>
<evidence type="ECO:0000259" key="17">
    <source>
        <dbReference type="Pfam" id="PF05730"/>
    </source>
</evidence>
<evidence type="ECO:0000256" key="14">
    <source>
        <dbReference type="SAM" id="MobiDB-lite"/>
    </source>
</evidence>
<dbReference type="InterPro" id="IPR049326">
    <property type="entry name" value="Rhodopsin_dom_fungi"/>
</dbReference>
<evidence type="ECO:0000313" key="20">
    <source>
        <dbReference type="Proteomes" id="UP000756132"/>
    </source>
</evidence>
<dbReference type="GO" id="GO:0098552">
    <property type="term" value="C:side of membrane"/>
    <property type="evidence" value="ECO:0007669"/>
    <property type="project" value="UniProtKB-KW"/>
</dbReference>
<dbReference type="PANTHER" id="PTHR33048:SF47">
    <property type="entry name" value="INTEGRAL MEMBRANE PROTEIN-RELATED"/>
    <property type="match status" value="1"/>
</dbReference>
<evidence type="ECO:0000313" key="19">
    <source>
        <dbReference type="EMBL" id="UJO22155.1"/>
    </source>
</evidence>
<reference evidence="19" key="2">
    <citation type="journal article" date="2022" name="Microb. Genom.">
        <title>A chromosome-scale genome assembly of the tomato pathogen Cladosporium fulvum reveals a compartmentalized genome architecture and the presence of a dispensable chromosome.</title>
        <authorList>
            <person name="Zaccaron A.Z."/>
            <person name="Chen L.H."/>
            <person name="Samaras A."/>
            <person name="Stergiopoulos I."/>
        </authorList>
    </citation>
    <scope>NUCLEOTIDE SEQUENCE</scope>
    <source>
        <strain evidence="19">Race5_Kim</strain>
    </source>
</reference>
<dbReference type="RefSeq" id="XP_047766521.1">
    <property type="nucleotide sequence ID" value="XM_047908498.1"/>
</dbReference>
<feature type="transmembrane region" description="Helical" evidence="15">
    <location>
        <begin position="350"/>
        <end position="373"/>
    </location>
</feature>
<keyword evidence="10 15" id="KW-0472">Membrane</keyword>
<evidence type="ECO:0000256" key="5">
    <source>
        <dbReference type="ARBA" id="ARBA00022525"/>
    </source>
</evidence>
<feature type="region of interest" description="Disordered" evidence="14">
    <location>
        <begin position="491"/>
        <end position="537"/>
    </location>
</feature>
<keyword evidence="12" id="KW-0449">Lipoprotein</keyword>
<evidence type="ECO:0000259" key="18">
    <source>
        <dbReference type="Pfam" id="PF20684"/>
    </source>
</evidence>
<accession>A0A9Q8PGN1</accession>
<evidence type="ECO:0000256" key="6">
    <source>
        <dbReference type="ARBA" id="ARBA00022622"/>
    </source>
</evidence>
<dbReference type="GO" id="GO:0005576">
    <property type="term" value="C:extracellular region"/>
    <property type="evidence" value="ECO:0007669"/>
    <property type="project" value="UniProtKB-SubCell"/>
</dbReference>
<dbReference type="Pfam" id="PF20684">
    <property type="entry name" value="Fung_rhodopsin"/>
    <property type="match status" value="1"/>
</dbReference>
<dbReference type="GeneID" id="71989228"/>
<dbReference type="Proteomes" id="UP000756132">
    <property type="component" value="Chromosome 9"/>
</dbReference>
<evidence type="ECO:0000256" key="15">
    <source>
        <dbReference type="SAM" id="Phobius"/>
    </source>
</evidence>
<protein>
    <recommendedName>
        <fullName evidence="21">Extracellular membrane protein CFEM domain-containing protein</fullName>
    </recommendedName>
</protein>
<dbReference type="PANTHER" id="PTHR33048">
    <property type="entry name" value="PTH11-LIKE INTEGRAL MEMBRANE PROTEIN (AFU_ORTHOLOGUE AFUA_5G11245)"/>
    <property type="match status" value="1"/>
</dbReference>
<evidence type="ECO:0000256" key="3">
    <source>
        <dbReference type="ARBA" id="ARBA00004613"/>
    </source>
</evidence>
<organism evidence="19 20">
    <name type="scientific">Passalora fulva</name>
    <name type="common">Tomato leaf mold</name>
    <name type="synonym">Cladosporium fulvum</name>
    <dbReference type="NCBI Taxonomy" id="5499"/>
    <lineage>
        <taxon>Eukaryota</taxon>
        <taxon>Fungi</taxon>
        <taxon>Dikarya</taxon>
        <taxon>Ascomycota</taxon>
        <taxon>Pezizomycotina</taxon>
        <taxon>Dothideomycetes</taxon>
        <taxon>Dothideomycetidae</taxon>
        <taxon>Mycosphaerellales</taxon>
        <taxon>Mycosphaerellaceae</taxon>
        <taxon>Fulvia</taxon>
    </lineage>
</organism>
<evidence type="ECO:0000256" key="7">
    <source>
        <dbReference type="ARBA" id="ARBA00022692"/>
    </source>
</evidence>
<feature type="transmembrane region" description="Helical" evidence="15">
    <location>
        <begin position="109"/>
        <end position="128"/>
    </location>
</feature>
<dbReference type="KEGG" id="ffu:CLAFUR5_09350"/>
<keyword evidence="11" id="KW-1015">Disulfide bond</keyword>
<feature type="transmembrane region" description="Helical" evidence="15">
    <location>
        <begin position="232"/>
        <end position="256"/>
    </location>
</feature>
<keyword evidence="20" id="KW-1185">Reference proteome</keyword>
<keyword evidence="5" id="KW-0964">Secreted</keyword>
<keyword evidence="8 16" id="KW-0732">Signal</keyword>
<keyword evidence="6" id="KW-0336">GPI-anchor</keyword>
<feature type="transmembrane region" description="Helical" evidence="15">
    <location>
        <begin position="276"/>
        <end position="300"/>
    </location>
</feature>
<dbReference type="Pfam" id="PF05730">
    <property type="entry name" value="CFEM"/>
    <property type="match status" value="1"/>
</dbReference>
<evidence type="ECO:0000256" key="2">
    <source>
        <dbReference type="ARBA" id="ARBA00004589"/>
    </source>
</evidence>
<proteinExistence type="inferred from homology"/>
<feature type="chain" id="PRO_5040368242" description="Extracellular membrane protein CFEM domain-containing protein" evidence="16">
    <location>
        <begin position="20"/>
        <end position="556"/>
    </location>
</feature>
<dbReference type="AlphaFoldDB" id="A0A9Q8PGN1"/>
<dbReference type="InterPro" id="IPR008427">
    <property type="entry name" value="Extracellular_membr_CFEM_dom"/>
</dbReference>
<evidence type="ECO:0000256" key="16">
    <source>
        <dbReference type="SAM" id="SignalP"/>
    </source>
</evidence>
<gene>
    <name evidence="19" type="ORF">CLAFUR5_09350</name>
</gene>
<evidence type="ECO:0000256" key="1">
    <source>
        <dbReference type="ARBA" id="ARBA00004141"/>
    </source>
</evidence>
<feature type="signal peptide" evidence="16">
    <location>
        <begin position="1"/>
        <end position="19"/>
    </location>
</feature>
<comment type="similarity">
    <text evidence="13">Belongs to the SAT4 family.</text>
</comment>
<evidence type="ECO:0000256" key="4">
    <source>
        <dbReference type="ARBA" id="ARBA00010031"/>
    </source>
</evidence>
<keyword evidence="7 15" id="KW-0812">Transmembrane</keyword>
<keyword evidence="9 15" id="KW-1133">Transmembrane helix</keyword>
<feature type="domain" description="CFEM" evidence="17">
    <location>
        <begin position="34"/>
        <end position="97"/>
    </location>
</feature>
<comment type="similarity">
    <text evidence="4">Belongs to the RBT5 family.</text>
</comment>
<dbReference type="OrthoDB" id="2496787at2759"/>
<name>A0A9Q8PGN1_PASFU</name>
<dbReference type="EMBL" id="CP090171">
    <property type="protein sequence ID" value="UJO22155.1"/>
    <property type="molecule type" value="Genomic_DNA"/>
</dbReference>
<sequence>MWTTRFVLFLSLAVQYAQGYNFESSGLSTRQSAVPDLSKCSASCLAEAMPVSGCNATDAACLCTSMPFAKATTACLTANCTVIEQLETRRYSAVTCNEPVRNQGDLTKSLIWVFFSVAGFGILARGLSRMKSLSGTGYGWDDLVILISFLILIPSDAILHHMVDLGLGQDIWMVAKNPDDISMILYWFYISEFTYVALQSSTKIAILLLYLRMWPYTGASDEPRWFRTSCKVLIVILMAYAALLIVVLGLQCQPISFSWLKWDGMHAGYCIDVNVLIFATSGCNIFFDITVILLPVPRLLSLSIATRKKMAVVTTFLIGLFVTFCSIIRLRSLAVWGSAPNVTYLYNPIAIWSNLEINLGVLCACFPAITGLMQRLYTIMTGHKFTTGHRSAMERSHVDPRENVHDRHYELESKSPITTGHSSADSNNASYHPVHEQQTQAATRWSPDGTVKYYGAEAPMQQQASVVDVSRNGSIADVSRNISIAEVNRNTARTGASGHRPQSKPLPNIHVDDHDEIDDERPSPVLPTTFPKSEHDSAQQMIDAGYSAFSTLKGSR</sequence>
<evidence type="ECO:0000256" key="10">
    <source>
        <dbReference type="ARBA" id="ARBA00023136"/>
    </source>
</evidence>
<evidence type="ECO:0000256" key="8">
    <source>
        <dbReference type="ARBA" id="ARBA00022729"/>
    </source>
</evidence>